<dbReference type="InterPro" id="IPR011933">
    <property type="entry name" value="Double_TM_dom"/>
</dbReference>
<gene>
    <name evidence="3" type="ORF">Fuma_03931</name>
</gene>
<dbReference type="RefSeq" id="WP_077025631.1">
    <property type="nucleotide sequence ID" value="NZ_CP017641.1"/>
</dbReference>
<keyword evidence="4" id="KW-1185">Reference proteome</keyword>
<feature type="transmembrane region" description="Helical" evidence="1">
    <location>
        <begin position="619"/>
        <end position="638"/>
    </location>
</feature>
<feature type="transmembrane region" description="Helical" evidence="1">
    <location>
        <begin position="6"/>
        <end position="24"/>
    </location>
</feature>
<dbReference type="Pfam" id="PF13519">
    <property type="entry name" value="VWA_2"/>
    <property type="match status" value="1"/>
</dbReference>
<dbReference type="CDD" id="cd00198">
    <property type="entry name" value="vWFA"/>
    <property type="match status" value="1"/>
</dbReference>
<reference evidence="3 4" key="1">
    <citation type="journal article" date="2016" name="Front. Microbiol.">
        <title>Fuerstia marisgermanicae gen. nov., sp. nov., an Unusual Member of the Phylum Planctomycetes from the German Wadden Sea.</title>
        <authorList>
            <person name="Kohn T."/>
            <person name="Heuer A."/>
            <person name="Jogler M."/>
            <person name="Vollmers J."/>
            <person name="Boedeker C."/>
            <person name="Bunk B."/>
            <person name="Rast P."/>
            <person name="Borchert D."/>
            <person name="Glockner I."/>
            <person name="Freese H.M."/>
            <person name="Klenk H.P."/>
            <person name="Overmann J."/>
            <person name="Kaster A.K."/>
            <person name="Rohde M."/>
            <person name="Wiegand S."/>
            <person name="Jogler C."/>
        </authorList>
    </citation>
    <scope>NUCLEOTIDE SEQUENCE [LARGE SCALE GENOMIC DNA]</scope>
    <source>
        <strain evidence="3 4">NH11</strain>
    </source>
</reference>
<dbReference type="OrthoDB" id="5289914at2"/>
<protein>
    <recommendedName>
        <fullName evidence="2">VWFA domain-containing protein</fullName>
    </recommendedName>
</protein>
<dbReference type="NCBIfam" id="TIGR02226">
    <property type="entry name" value="two_anch"/>
    <property type="match status" value="1"/>
</dbReference>
<keyword evidence="1" id="KW-1133">Transmembrane helix</keyword>
<evidence type="ECO:0000313" key="4">
    <source>
        <dbReference type="Proteomes" id="UP000187735"/>
    </source>
</evidence>
<dbReference type="KEGG" id="fmr:Fuma_03931"/>
<proteinExistence type="predicted"/>
<feature type="domain" description="VWFA" evidence="2">
    <location>
        <begin position="87"/>
        <end position="252"/>
    </location>
</feature>
<dbReference type="InterPro" id="IPR036465">
    <property type="entry name" value="vWFA_dom_sf"/>
</dbReference>
<dbReference type="STRING" id="1891926.Fuma_03931"/>
<evidence type="ECO:0000256" key="1">
    <source>
        <dbReference type="SAM" id="Phobius"/>
    </source>
</evidence>
<evidence type="ECO:0000313" key="3">
    <source>
        <dbReference type="EMBL" id="APZ94305.1"/>
    </source>
</evidence>
<dbReference type="PANTHER" id="PTHR37464">
    <property type="entry name" value="BLL2463 PROTEIN"/>
    <property type="match status" value="1"/>
</dbReference>
<accession>A0A1P8WJS3</accession>
<dbReference type="Pfam" id="PF07584">
    <property type="entry name" value="BatA"/>
    <property type="match status" value="1"/>
</dbReference>
<dbReference type="SMART" id="SM00327">
    <property type="entry name" value="VWA"/>
    <property type="match status" value="1"/>
</dbReference>
<dbReference type="Proteomes" id="UP000187735">
    <property type="component" value="Chromosome"/>
</dbReference>
<dbReference type="SUPFAM" id="SSF53300">
    <property type="entry name" value="vWA-like"/>
    <property type="match status" value="1"/>
</dbReference>
<dbReference type="AlphaFoldDB" id="A0A1P8WJS3"/>
<keyword evidence="1" id="KW-0812">Transmembrane</keyword>
<dbReference type="PANTHER" id="PTHR37464:SF1">
    <property type="entry name" value="BLL2463 PROTEIN"/>
    <property type="match status" value="1"/>
</dbReference>
<dbReference type="InterPro" id="IPR002035">
    <property type="entry name" value="VWF_A"/>
</dbReference>
<feature type="transmembrane region" description="Helical" evidence="1">
    <location>
        <begin position="55"/>
        <end position="76"/>
    </location>
</feature>
<evidence type="ECO:0000259" key="2">
    <source>
        <dbReference type="SMART" id="SM00327"/>
    </source>
</evidence>
<dbReference type="EMBL" id="CP017641">
    <property type="protein sequence ID" value="APZ94305.1"/>
    <property type="molecule type" value="Genomic_DNA"/>
</dbReference>
<dbReference type="InterPro" id="IPR024163">
    <property type="entry name" value="Aerotolerance_reg_N"/>
</dbReference>
<organism evidence="3 4">
    <name type="scientific">Fuerstiella marisgermanici</name>
    <dbReference type="NCBI Taxonomy" id="1891926"/>
    <lineage>
        <taxon>Bacteria</taxon>
        <taxon>Pseudomonadati</taxon>
        <taxon>Planctomycetota</taxon>
        <taxon>Planctomycetia</taxon>
        <taxon>Planctomycetales</taxon>
        <taxon>Planctomycetaceae</taxon>
        <taxon>Fuerstiella</taxon>
    </lineage>
</organism>
<keyword evidence="1" id="KW-0472">Membrane</keyword>
<dbReference type="Gene3D" id="3.40.50.410">
    <property type="entry name" value="von Willebrand factor, type A domain"/>
    <property type="match status" value="1"/>
</dbReference>
<sequence length="644" mass="69550">MTFLNPTALLGTLLALPIVVFYLLKTRPRRVPVSTVMFWQQVFEEKKTRTLWRQLRHLVSLLLQLLWLSLLLVAVADPVFTSQARQPRRVVVVIDTSASMQATESDGRTRMDAAKVVMTDLVASLRAADEMAIVAAHTSPTVVSGLTSHPPTLTRLTESIRTTDGAADVPAAIRVAQRLLAKHPNGEVIVVSDGCFPQATKLAADPGVKWSQVGSTPGNVGITQFQVRRNVSDPLSYQTLIEIRNMNDNAAECSVEIQLNGRLLDVLPLSLEPKEVWHRVLEQTSAEGGVLTTKLDLAESSADGSVSAQPTTLNALAADDEASAVLLARKSIPVTLVTDGNWFLQRVLEANSVVELTVATNPPQSLPSDRILILHRNVPDVIPAGHVIVIQPNSSTDLWERNSTIDEPLIGQQDDASELLRHVRLDNVLLPQVSEIVPRGEHQALIETVSGAPLYVRFPREGGDVLVLTIDLEKSDLPLRTAFPILLSNALSFLSGHSGDMMEAITAGQSTTISLPPALLRSDGNTTTNLSLIAPDGSQRVIRAAASNELVLTLDQAGVWKLQAENLQPADSAAEDSAHSQELLLACNVADAQESDLQLATVVSTTTEASAAGPAGRPAWMYLTLAAALFAVVEWGLFHRRWIA</sequence>
<name>A0A1P8WJS3_9PLAN</name>